<protein>
    <recommendedName>
        <fullName evidence="5">Pentatricopeptide repeat-containing protein</fullName>
    </recommendedName>
</protein>
<dbReference type="PANTHER" id="PTHR47926">
    <property type="entry name" value="PENTATRICOPEPTIDE REPEAT-CONTAINING PROTEIN"/>
    <property type="match status" value="1"/>
</dbReference>
<dbReference type="PROSITE" id="PS51375">
    <property type="entry name" value="PPR"/>
    <property type="match status" value="2"/>
</dbReference>
<proteinExistence type="predicted"/>
<dbReference type="AlphaFoldDB" id="A0AAD1ZHF4"/>
<dbReference type="Proteomes" id="UP000834106">
    <property type="component" value="Chromosome 8"/>
</dbReference>
<evidence type="ECO:0000313" key="4">
    <source>
        <dbReference type="Proteomes" id="UP000834106"/>
    </source>
</evidence>
<keyword evidence="1" id="KW-0677">Repeat</keyword>
<evidence type="ECO:0000256" key="2">
    <source>
        <dbReference type="PROSITE-ProRule" id="PRU00708"/>
    </source>
</evidence>
<dbReference type="Pfam" id="PF01535">
    <property type="entry name" value="PPR"/>
    <property type="match status" value="4"/>
</dbReference>
<evidence type="ECO:0000313" key="3">
    <source>
        <dbReference type="EMBL" id="CAI9767077.1"/>
    </source>
</evidence>
<organism evidence="3 4">
    <name type="scientific">Fraxinus pennsylvanica</name>
    <dbReference type="NCBI Taxonomy" id="56036"/>
    <lineage>
        <taxon>Eukaryota</taxon>
        <taxon>Viridiplantae</taxon>
        <taxon>Streptophyta</taxon>
        <taxon>Embryophyta</taxon>
        <taxon>Tracheophyta</taxon>
        <taxon>Spermatophyta</taxon>
        <taxon>Magnoliopsida</taxon>
        <taxon>eudicotyledons</taxon>
        <taxon>Gunneridae</taxon>
        <taxon>Pentapetalae</taxon>
        <taxon>asterids</taxon>
        <taxon>lamiids</taxon>
        <taxon>Lamiales</taxon>
        <taxon>Oleaceae</taxon>
        <taxon>Oleeae</taxon>
        <taxon>Fraxinus</taxon>
    </lineage>
</organism>
<name>A0AAD1ZHF4_9LAMI</name>
<feature type="repeat" description="PPR" evidence="2">
    <location>
        <begin position="150"/>
        <end position="184"/>
    </location>
</feature>
<accession>A0AAD1ZHF4</accession>
<dbReference type="InterPro" id="IPR046960">
    <property type="entry name" value="PPR_At4g14850-like_plant"/>
</dbReference>
<evidence type="ECO:0000256" key="1">
    <source>
        <dbReference type="ARBA" id="ARBA00022737"/>
    </source>
</evidence>
<dbReference type="InterPro" id="IPR002885">
    <property type="entry name" value="PPR_rpt"/>
</dbReference>
<gene>
    <name evidence="3" type="ORF">FPE_LOCUS14507</name>
</gene>
<dbReference type="PANTHER" id="PTHR47926:SF436">
    <property type="entry name" value="PENTATRICOPEPTIDE REPEAT-CONTAINING PROTEIN ELI1, CHLOROPLASTIC-LIKE ISOFORM X2"/>
    <property type="match status" value="1"/>
</dbReference>
<evidence type="ECO:0008006" key="5">
    <source>
        <dbReference type="Google" id="ProtNLM"/>
    </source>
</evidence>
<dbReference type="InterPro" id="IPR011990">
    <property type="entry name" value="TPR-like_helical_dom_sf"/>
</dbReference>
<keyword evidence="4" id="KW-1185">Reference proteome</keyword>
<dbReference type="Gene3D" id="1.25.40.10">
    <property type="entry name" value="Tetratricopeptide repeat domain"/>
    <property type="match status" value="2"/>
</dbReference>
<dbReference type="GO" id="GO:0009451">
    <property type="term" value="P:RNA modification"/>
    <property type="evidence" value="ECO:0007669"/>
    <property type="project" value="InterPro"/>
</dbReference>
<dbReference type="EMBL" id="OU503043">
    <property type="protein sequence ID" value="CAI9767077.1"/>
    <property type="molecule type" value="Genomic_DNA"/>
</dbReference>
<dbReference type="NCBIfam" id="TIGR00756">
    <property type="entry name" value="PPR"/>
    <property type="match status" value="3"/>
</dbReference>
<reference evidence="3" key="1">
    <citation type="submission" date="2023-05" db="EMBL/GenBank/DDBJ databases">
        <authorList>
            <person name="Huff M."/>
        </authorList>
    </citation>
    <scope>NUCLEOTIDE SEQUENCE</scope>
</reference>
<feature type="repeat" description="PPR" evidence="2">
    <location>
        <begin position="80"/>
        <end position="114"/>
    </location>
</feature>
<sequence>MAAECSISSLARRCRAVLRACTRHSDFDSGRRLHAATITTGLLTVPNSFLRNAILHMYSACYDSLSARKMFDQIPITCKDTVDWTTLMGCYIHSGLPHEGVNLFVSMRREQLLVDEITIVAVFNACAKLGDNVLGVQGQVCMVKMGLGISVKACNAAMDMYVKCGLIGNASRMFDEMSERSVVSWTVLLGGVVKWEGLEKGRLLFDEMPERNEYAWTIMIAGYIENGFTKEGFRLLNEMVFVFGFCLDLAALCSLLSASAQCGDVVTGKWLHVYALRRMENAKTDIIIFTALLDIPLYNSYSKPSPYGDEALDNEYKSWTQPDLSRFLMVVVLVVGWRVQIWRED</sequence>
<dbReference type="GO" id="GO:0003723">
    <property type="term" value="F:RNA binding"/>
    <property type="evidence" value="ECO:0007669"/>
    <property type="project" value="InterPro"/>
</dbReference>